<evidence type="ECO:0000313" key="2">
    <source>
        <dbReference type="Proteomes" id="UP000549616"/>
    </source>
</evidence>
<keyword evidence="2" id="KW-1185">Reference proteome</keyword>
<comment type="caution">
    <text evidence="1">The sequence shown here is derived from an EMBL/GenBank/DDBJ whole genome shotgun (WGS) entry which is preliminary data.</text>
</comment>
<organism evidence="1 2">
    <name type="scientific">Amycolatopsis endophytica</name>
    <dbReference type="NCBI Taxonomy" id="860233"/>
    <lineage>
        <taxon>Bacteria</taxon>
        <taxon>Bacillati</taxon>
        <taxon>Actinomycetota</taxon>
        <taxon>Actinomycetes</taxon>
        <taxon>Pseudonocardiales</taxon>
        <taxon>Pseudonocardiaceae</taxon>
        <taxon>Amycolatopsis</taxon>
    </lineage>
</organism>
<reference evidence="1 2" key="1">
    <citation type="submission" date="2020-07" db="EMBL/GenBank/DDBJ databases">
        <title>Sequencing the genomes of 1000 actinobacteria strains.</title>
        <authorList>
            <person name="Klenk H.-P."/>
        </authorList>
    </citation>
    <scope>NUCLEOTIDE SEQUENCE [LARGE SCALE GENOMIC DNA]</scope>
    <source>
        <strain evidence="1 2">DSM 104006</strain>
    </source>
</reference>
<dbReference type="EMBL" id="JACCFK010000001">
    <property type="protein sequence ID" value="NYI90100.1"/>
    <property type="molecule type" value="Genomic_DNA"/>
</dbReference>
<evidence type="ECO:0000313" key="1">
    <source>
        <dbReference type="EMBL" id="NYI90100.1"/>
    </source>
</evidence>
<gene>
    <name evidence="1" type="ORF">HNR02_003423</name>
</gene>
<accession>A0A853B522</accession>
<name>A0A853B522_9PSEU</name>
<dbReference type="AlphaFoldDB" id="A0A853B522"/>
<dbReference type="Proteomes" id="UP000549616">
    <property type="component" value="Unassembled WGS sequence"/>
</dbReference>
<proteinExistence type="predicted"/>
<sequence length="48" mass="4916">MPMLLDMGADIELEGAIELLAVSEAESSPLLPQAARENIAAAARPAPA</sequence>
<protein>
    <submittedName>
        <fullName evidence="1">Uncharacterized protein</fullName>
    </submittedName>
</protein>